<proteinExistence type="predicted"/>
<sequence>MSSPISDFSSQVISLCLPVNRSKTGSHPESRCKLWQYPVGKPSEISASGNISKMPAVQEVGTKTVSPRTFFLALNSG</sequence>
<dbReference type="AlphaFoldDB" id="A0AAU9XP88"/>
<organism evidence="1 2">
    <name type="scientific">Pocillopora meandrina</name>
    <dbReference type="NCBI Taxonomy" id="46732"/>
    <lineage>
        <taxon>Eukaryota</taxon>
        <taxon>Metazoa</taxon>
        <taxon>Cnidaria</taxon>
        <taxon>Anthozoa</taxon>
        <taxon>Hexacorallia</taxon>
        <taxon>Scleractinia</taxon>
        <taxon>Astrocoeniina</taxon>
        <taxon>Pocilloporidae</taxon>
        <taxon>Pocillopora</taxon>
    </lineage>
</organism>
<dbReference type="EMBL" id="CALNXJ010000051">
    <property type="protein sequence ID" value="CAH3152549.1"/>
    <property type="molecule type" value="Genomic_DNA"/>
</dbReference>
<evidence type="ECO:0000313" key="2">
    <source>
        <dbReference type="Proteomes" id="UP001159428"/>
    </source>
</evidence>
<name>A0AAU9XP88_9CNID</name>
<evidence type="ECO:0000313" key="1">
    <source>
        <dbReference type="EMBL" id="CAH3152549.1"/>
    </source>
</evidence>
<dbReference type="Proteomes" id="UP001159428">
    <property type="component" value="Unassembled WGS sequence"/>
</dbReference>
<comment type="caution">
    <text evidence="1">The sequence shown here is derived from an EMBL/GenBank/DDBJ whole genome shotgun (WGS) entry which is preliminary data.</text>
</comment>
<gene>
    <name evidence="1" type="ORF">PMEA_00026726</name>
</gene>
<accession>A0AAU9XP88</accession>
<reference evidence="1 2" key="1">
    <citation type="submission" date="2022-05" db="EMBL/GenBank/DDBJ databases">
        <authorList>
            <consortium name="Genoscope - CEA"/>
            <person name="William W."/>
        </authorList>
    </citation>
    <scope>NUCLEOTIDE SEQUENCE [LARGE SCALE GENOMIC DNA]</scope>
</reference>
<keyword evidence="2" id="KW-1185">Reference proteome</keyword>
<protein>
    <submittedName>
        <fullName evidence="1">Uncharacterized protein</fullName>
    </submittedName>
</protein>